<dbReference type="AlphaFoldDB" id="A0A0A8ZXR6"/>
<organism evidence="1">
    <name type="scientific">Arundo donax</name>
    <name type="common">Giant reed</name>
    <name type="synonym">Donax arundinaceus</name>
    <dbReference type="NCBI Taxonomy" id="35708"/>
    <lineage>
        <taxon>Eukaryota</taxon>
        <taxon>Viridiplantae</taxon>
        <taxon>Streptophyta</taxon>
        <taxon>Embryophyta</taxon>
        <taxon>Tracheophyta</taxon>
        <taxon>Spermatophyta</taxon>
        <taxon>Magnoliopsida</taxon>
        <taxon>Liliopsida</taxon>
        <taxon>Poales</taxon>
        <taxon>Poaceae</taxon>
        <taxon>PACMAD clade</taxon>
        <taxon>Arundinoideae</taxon>
        <taxon>Arundineae</taxon>
        <taxon>Arundo</taxon>
    </lineage>
</organism>
<evidence type="ECO:0000313" key="1">
    <source>
        <dbReference type="EMBL" id="JAD39582.1"/>
    </source>
</evidence>
<accession>A0A0A8ZXR6</accession>
<name>A0A0A8ZXR6_ARUDO</name>
<reference evidence="1" key="2">
    <citation type="journal article" date="2015" name="Data Brief">
        <title>Shoot transcriptome of the giant reed, Arundo donax.</title>
        <authorList>
            <person name="Barrero R.A."/>
            <person name="Guerrero F.D."/>
            <person name="Moolhuijzen P."/>
            <person name="Goolsby J.A."/>
            <person name="Tidwell J."/>
            <person name="Bellgard S.E."/>
            <person name="Bellgard M.I."/>
        </authorList>
    </citation>
    <scope>NUCLEOTIDE SEQUENCE</scope>
    <source>
        <tissue evidence="1">Shoot tissue taken approximately 20 cm above the soil surface</tissue>
    </source>
</reference>
<reference evidence="1" key="1">
    <citation type="submission" date="2014-09" db="EMBL/GenBank/DDBJ databases">
        <authorList>
            <person name="Magalhaes I.L.F."/>
            <person name="Oliveira U."/>
            <person name="Santos F.R."/>
            <person name="Vidigal T.H.D.A."/>
            <person name="Brescovit A.D."/>
            <person name="Santos A.J."/>
        </authorList>
    </citation>
    <scope>NUCLEOTIDE SEQUENCE</scope>
    <source>
        <tissue evidence="1">Shoot tissue taken approximately 20 cm above the soil surface</tissue>
    </source>
</reference>
<protein>
    <submittedName>
        <fullName evidence="1">Uncharacterized protein</fullName>
    </submittedName>
</protein>
<proteinExistence type="predicted"/>
<dbReference type="EMBL" id="GBRH01258313">
    <property type="protein sequence ID" value="JAD39582.1"/>
    <property type="molecule type" value="Transcribed_RNA"/>
</dbReference>
<sequence length="26" mass="3069">MHYIHTRSAYIHTTCRLSRIHIGSTI</sequence>